<gene>
    <name evidence="2" type="ORF">CANINC_004966</name>
</gene>
<dbReference type="Proteomes" id="UP000307173">
    <property type="component" value="Unassembled WGS sequence"/>
</dbReference>
<protein>
    <submittedName>
        <fullName evidence="2">Uncharacterized protein</fullName>
    </submittedName>
</protein>
<dbReference type="EMBL" id="SELW01000680">
    <property type="protein sequence ID" value="TID13280.1"/>
    <property type="molecule type" value="Genomic_DNA"/>
</dbReference>
<accession>A0A4T0WV42</accession>
<sequence length="178" mass="20681">MHRIPLQPKTIDTNVITSPTKRSSPSKHSSPTKRQSPSKNTSPTKNRRNVKNDLQFEIYADPPGTKLPHFPVFNEEEKENGVVNGKENMKPGRLPLKDVNITQCKGYINGVALDVPWAVGVVPNYATPKRQRQLHLKEKNQDKEHIARQKEWEDTDRHWFEESDMDHVRVRPFNIWED</sequence>
<dbReference type="AlphaFoldDB" id="A0A4T0WV42"/>
<comment type="caution">
    <text evidence="2">The sequence shown here is derived from an EMBL/GenBank/DDBJ whole genome shotgun (WGS) entry which is preliminary data.</text>
</comment>
<reference evidence="2 3" key="1">
    <citation type="journal article" date="2019" name="Front. Genet.">
        <title>Whole-Genome Sequencing of the Opportunistic Yeast Pathogen Candida inconspicua Uncovers Its Hybrid Origin.</title>
        <authorList>
            <person name="Mixao V."/>
            <person name="Hansen A.P."/>
            <person name="Saus E."/>
            <person name="Boekhout T."/>
            <person name="Lass-Florl C."/>
            <person name="Gabaldon T."/>
        </authorList>
    </citation>
    <scope>NUCLEOTIDE SEQUENCE [LARGE SCALE GENOMIC DNA]</scope>
    <source>
        <strain evidence="2 3">CBS 180</strain>
    </source>
</reference>
<evidence type="ECO:0000256" key="1">
    <source>
        <dbReference type="SAM" id="MobiDB-lite"/>
    </source>
</evidence>
<evidence type="ECO:0000313" key="2">
    <source>
        <dbReference type="EMBL" id="TID13280.1"/>
    </source>
</evidence>
<proteinExistence type="predicted"/>
<name>A0A4T0WV42_9ASCO</name>
<organism evidence="2 3">
    <name type="scientific">Pichia inconspicua</name>
    <dbReference type="NCBI Taxonomy" id="52247"/>
    <lineage>
        <taxon>Eukaryota</taxon>
        <taxon>Fungi</taxon>
        <taxon>Dikarya</taxon>
        <taxon>Ascomycota</taxon>
        <taxon>Saccharomycotina</taxon>
        <taxon>Pichiomycetes</taxon>
        <taxon>Pichiales</taxon>
        <taxon>Pichiaceae</taxon>
        <taxon>Pichia</taxon>
    </lineage>
</organism>
<feature type="compositionally biased region" description="Polar residues" evidence="1">
    <location>
        <begin position="10"/>
        <end position="44"/>
    </location>
</feature>
<feature type="region of interest" description="Disordered" evidence="1">
    <location>
        <begin position="1"/>
        <end position="53"/>
    </location>
</feature>
<evidence type="ECO:0000313" key="3">
    <source>
        <dbReference type="Proteomes" id="UP000307173"/>
    </source>
</evidence>
<keyword evidence="3" id="KW-1185">Reference proteome</keyword>